<evidence type="ECO:0000313" key="9">
    <source>
        <dbReference type="EMBL" id="KAG0281041.1"/>
    </source>
</evidence>
<keyword evidence="3 7" id="KW-0805">Transcription regulation</keyword>
<organism evidence="9 10">
    <name type="scientific">Linnemannia exigua</name>
    <dbReference type="NCBI Taxonomy" id="604196"/>
    <lineage>
        <taxon>Eukaryota</taxon>
        <taxon>Fungi</taxon>
        <taxon>Fungi incertae sedis</taxon>
        <taxon>Mucoromycota</taxon>
        <taxon>Mortierellomycotina</taxon>
        <taxon>Mortierellomycetes</taxon>
        <taxon>Mortierellales</taxon>
        <taxon>Mortierellaceae</taxon>
        <taxon>Linnemannia</taxon>
    </lineage>
</organism>
<dbReference type="GO" id="GO:0045944">
    <property type="term" value="P:positive regulation of transcription by RNA polymerase II"/>
    <property type="evidence" value="ECO:0007669"/>
    <property type="project" value="UniProtKB-ARBA"/>
</dbReference>
<dbReference type="PANTHER" id="PTHR12881:SF10">
    <property type="entry name" value="MEDIATOR OF RNA POLYMERASE II TRANSCRIPTION SUBUNIT 1"/>
    <property type="match status" value="1"/>
</dbReference>
<comment type="function">
    <text evidence="7">Component of the Mediator complex, a coactivator involved in the regulated transcription of nearly all RNA polymerase II-dependent genes. Mediator functions as a bridge to convey information from gene-specific regulatory proteins to the basal RNA polymerase II transcription machinery. Mediator is recruited to promoters by direct interactions with regulatory proteins and serves as a scaffold for the assembly of a functional preinitiation complex with RNA polymerase II and the general transcription factors.</text>
</comment>
<comment type="similarity">
    <text evidence="2 7">Belongs to the Mediator complex subunit 1 family.</text>
</comment>
<comment type="caution">
    <text evidence="9">The sequence shown here is derived from an EMBL/GenBank/DDBJ whole genome shotgun (WGS) entry which is preliminary data.</text>
</comment>
<dbReference type="GO" id="GO:0003712">
    <property type="term" value="F:transcription coregulator activity"/>
    <property type="evidence" value="ECO:0007669"/>
    <property type="project" value="InterPro"/>
</dbReference>
<evidence type="ECO:0000259" key="8">
    <source>
        <dbReference type="Pfam" id="PF10744"/>
    </source>
</evidence>
<keyword evidence="6 7" id="KW-0539">Nucleus</keyword>
<evidence type="ECO:0000313" key="10">
    <source>
        <dbReference type="Proteomes" id="UP001194580"/>
    </source>
</evidence>
<dbReference type="InterPro" id="IPR019680">
    <property type="entry name" value="Mediator_Med1"/>
</dbReference>
<evidence type="ECO:0000256" key="6">
    <source>
        <dbReference type="ARBA" id="ARBA00023242"/>
    </source>
</evidence>
<dbReference type="PANTHER" id="PTHR12881">
    <property type="entry name" value="MEDIATOR OF RNA POLYMERASE II TRANSCRIPTION SUBUNIT 1"/>
    <property type="match status" value="1"/>
</dbReference>
<keyword evidence="5 7" id="KW-0804">Transcription</keyword>
<dbReference type="GO" id="GO:0016592">
    <property type="term" value="C:mediator complex"/>
    <property type="evidence" value="ECO:0007669"/>
    <property type="project" value="InterPro"/>
</dbReference>
<evidence type="ECO:0000256" key="2">
    <source>
        <dbReference type="ARBA" id="ARBA00006210"/>
    </source>
</evidence>
<gene>
    <name evidence="9" type="ORF">BGZ95_007241</name>
</gene>
<reference evidence="9" key="1">
    <citation type="journal article" date="2020" name="Fungal Divers.">
        <title>Resolving the Mortierellaceae phylogeny through synthesis of multi-gene phylogenetics and phylogenomics.</title>
        <authorList>
            <person name="Vandepol N."/>
            <person name="Liber J."/>
            <person name="Desiro A."/>
            <person name="Na H."/>
            <person name="Kennedy M."/>
            <person name="Barry K."/>
            <person name="Grigoriev I.V."/>
            <person name="Miller A.N."/>
            <person name="O'Donnell K."/>
            <person name="Stajich J.E."/>
            <person name="Bonito G."/>
        </authorList>
    </citation>
    <scope>NUCLEOTIDE SEQUENCE</scope>
    <source>
        <strain evidence="9">NRRL 28262</strain>
    </source>
</reference>
<evidence type="ECO:0000256" key="4">
    <source>
        <dbReference type="ARBA" id="ARBA00023159"/>
    </source>
</evidence>
<dbReference type="AlphaFoldDB" id="A0AAD4HAT7"/>
<keyword evidence="10" id="KW-1185">Reference proteome</keyword>
<evidence type="ECO:0000256" key="1">
    <source>
        <dbReference type="ARBA" id="ARBA00004123"/>
    </source>
</evidence>
<sequence length="743" mass="81909">MPNSTNATTVQEHLRDLHTLVEDSLKQWNLSTNTVAATALVGQSHPNRLSHELHPLGPVQVGMLQRDFKEKIAAIRAICLSFAQGPLHQSISVGDASSTSAFKKYSTLLREETLLEEALSSVKASMTQCQNTLRAASQDGGIKKDHLLGSIKDMATGLGLECYLDTGSRPYSALPVSILTIGGIVIVVDIEVESTGAILRVKVSFFPEIHQDERVDRLLASNLRCKCGKLLQTEDKSATANLLHLPDCSRDFDAFSKNLKALAILDNFQKKYPVDFFHNIRAMDLDLKELFRREMLLTNNDIERVFKHGHGIPMTHAVLPGPSVAYWASKSELLDVSWPSLATAIEQGANEKVKIPFHRISITMEESSASASGYLPADRAGFLLSEEETQTLSGLSYGNIMNDQGSVGASTILQQPLRWVVPNADSTIEATYVAVLHPPVIVSEDLAKQLAALSNQGGFNTTMGLNRDQGYLSLQELLVNRAIEQTQWEIVLDQGPNAVRQLFSFDRTKCEARLLHRIPFTHISQVYMCTKLLRQQMAFNTLFQSCFKETSTPEEIKKRFAAANPGPGDDSDSSNRIVDTTPEVAIIIQTPQPPSLILASFINPFTETSMMVEIAIDPVTASPTVRLDTGMTAHASPMVGFHNGGDFQHTQQDQYMHQNQQQQDVFVVDNAKLTQVLLVCDSIPILVRWILKRSFVWMKERHQLMGRAGSFQSGGSGHGVGIGIGRRPSSYGEDGGILKRPRV</sequence>
<accession>A0AAD4HAT7</accession>
<protein>
    <recommendedName>
        <fullName evidence="7">Mediator of RNA polymerase II transcription subunit 1</fullName>
    </recommendedName>
    <alternativeName>
        <fullName evidence="7">Mediator complex subunit 1</fullName>
    </alternativeName>
</protein>
<evidence type="ECO:0000256" key="3">
    <source>
        <dbReference type="ARBA" id="ARBA00023015"/>
    </source>
</evidence>
<dbReference type="InterPro" id="IPR051999">
    <property type="entry name" value="Mediator_complex_subunit_1"/>
</dbReference>
<dbReference type="Pfam" id="PF10744">
    <property type="entry name" value="Med1"/>
    <property type="match status" value="1"/>
</dbReference>
<name>A0AAD4HAT7_9FUNG</name>
<feature type="domain" description="Mediator complex subunit Med1" evidence="8">
    <location>
        <begin position="151"/>
        <end position="548"/>
    </location>
</feature>
<dbReference type="Proteomes" id="UP001194580">
    <property type="component" value="Unassembled WGS sequence"/>
</dbReference>
<evidence type="ECO:0000256" key="7">
    <source>
        <dbReference type="RuleBase" id="RU364059"/>
    </source>
</evidence>
<proteinExistence type="inferred from homology"/>
<keyword evidence="4 7" id="KW-0010">Activator</keyword>
<evidence type="ECO:0000256" key="5">
    <source>
        <dbReference type="ARBA" id="ARBA00023163"/>
    </source>
</evidence>
<comment type="subcellular location">
    <subcellularLocation>
        <location evidence="1 7">Nucleus</location>
    </subcellularLocation>
</comment>
<dbReference type="EMBL" id="JAAAIL010000035">
    <property type="protein sequence ID" value="KAG0281041.1"/>
    <property type="molecule type" value="Genomic_DNA"/>
</dbReference>